<organism evidence="3 4">
    <name type="scientific">Natronogracilivirga saccharolytica</name>
    <dbReference type="NCBI Taxonomy" id="2812953"/>
    <lineage>
        <taxon>Bacteria</taxon>
        <taxon>Pseudomonadati</taxon>
        <taxon>Balneolota</taxon>
        <taxon>Balneolia</taxon>
        <taxon>Balneolales</taxon>
        <taxon>Cyclonatronaceae</taxon>
        <taxon>Natronogracilivirga</taxon>
    </lineage>
</organism>
<protein>
    <submittedName>
        <fullName evidence="3">Class I SAM-dependent methyltransferase</fullName>
    </submittedName>
</protein>
<dbReference type="GO" id="GO:0032259">
    <property type="term" value="P:methylation"/>
    <property type="evidence" value="ECO:0007669"/>
    <property type="project" value="UniProtKB-KW"/>
</dbReference>
<dbReference type="CDD" id="cd02440">
    <property type="entry name" value="AdoMet_MTases"/>
    <property type="match status" value="1"/>
</dbReference>
<keyword evidence="3" id="KW-0489">Methyltransferase</keyword>
<dbReference type="Gene3D" id="2.20.25.110">
    <property type="entry name" value="S-adenosyl-L-methionine-dependent methyltransferases"/>
    <property type="match status" value="1"/>
</dbReference>
<keyword evidence="4" id="KW-1185">Reference proteome</keyword>
<reference evidence="3" key="1">
    <citation type="submission" date="2021-02" db="EMBL/GenBank/DDBJ databases">
        <title>Natronogracilivirga saccharolytica gen. nov. sp. nov. a new anaerobic, haloalkiliphilic carbohydrate-fermenting bacterium from soda lake and proposing of Cyclonatronumiaceae fam. nov. in the phylum Balneolaeota.</title>
        <authorList>
            <person name="Zhilina T.N."/>
            <person name="Sorokin D.Y."/>
            <person name="Zavarzina D.G."/>
            <person name="Toshchakov S.V."/>
            <person name="Kublanov I.V."/>
        </authorList>
    </citation>
    <scope>NUCLEOTIDE SEQUENCE</scope>
    <source>
        <strain evidence="3">Z-1702</strain>
    </source>
</reference>
<dbReference type="Gene3D" id="3.40.50.150">
    <property type="entry name" value="Vaccinia Virus protein VP39"/>
    <property type="match status" value="1"/>
</dbReference>
<proteinExistence type="predicted"/>
<dbReference type="SUPFAM" id="SSF53335">
    <property type="entry name" value="S-adenosyl-L-methionine-dependent methyltransferases"/>
    <property type="match status" value="1"/>
</dbReference>
<dbReference type="AlphaFoldDB" id="A0A8J7UV74"/>
<evidence type="ECO:0000259" key="2">
    <source>
        <dbReference type="Pfam" id="PF13649"/>
    </source>
</evidence>
<dbReference type="EMBL" id="JAFIDN010000008">
    <property type="protein sequence ID" value="MBP3193145.1"/>
    <property type="molecule type" value="Genomic_DNA"/>
</dbReference>
<comment type="caution">
    <text evidence="3">The sequence shown here is derived from an EMBL/GenBank/DDBJ whole genome shotgun (WGS) entry which is preliminary data.</text>
</comment>
<dbReference type="InterPro" id="IPR029063">
    <property type="entry name" value="SAM-dependent_MTases_sf"/>
</dbReference>
<evidence type="ECO:0000313" key="4">
    <source>
        <dbReference type="Proteomes" id="UP000673975"/>
    </source>
</evidence>
<dbReference type="PANTHER" id="PTHR43861">
    <property type="entry name" value="TRANS-ACONITATE 2-METHYLTRANSFERASE-RELATED"/>
    <property type="match status" value="1"/>
</dbReference>
<evidence type="ECO:0000313" key="3">
    <source>
        <dbReference type="EMBL" id="MBP3193145.1"/>
    </source>
</evidence>
<sequence>MKDVDYEEWTEYIDSIIQYHHPAAESLLELACGTGTMALMMERFDDYRITATDVSAEMIEIARNKAAVRGSSIEWQVQDMRTLNPGKSFDIIFMVFDSMNYLHEPEEIRSLLKSAARCLKENGFFIFDFTTPNFSPKVAPLLNGERSIGKTWTFYRRSSYNSKNAVHTNHFEVRKKDPETGVVSEEFEEVHRQKIWRLHEIAALVEACGLQISAAYEDFELEDATDNSDRITMVVSHG</sequence>
<dbReference type="Pfam" id="PF13649">
    <property type="entry name" value="Methyltransf_25"/>
    <property type="match status" value="1"/>
</dbReference>
<gene>
    <name evidence="3" type="ORF">NATSA_10760</name>
</gene>
<keyword evidence="1" id="KW-0808">Transferase</keyword>
<dbReference type="GO" id="GO:0008168">
    <property type="term" value="F:methyltransferase activity"/>
    <property type="evidence" value="ECO:0007669"/>
    <property type="project" value="UniProtKB-KW"/>
</dbReference>
<evidence type="ECO:0000256" key="1">
    <source>
        <dbReference type="ARBA" id="ARBA00022679"/>
    </source>
</evidence>
<feature type="domain" description="Methyltransferase" evidence="2">
    <location>
        <begin position="28"/>
        <end position="123"/>
    </location>
</feature>
<accession>A0A8J7UV74</accession>
<dbReference type="InterPro" id="IPR041698">
    <property type="entry name" value="Methyltransf_25"/>
</dbReference>
<dbReference type="Proteomes" id="UP000673975">
    <property type="component" value="Unassembled WGS sequence"/>
</dbReference>
<name>A0A8J7UV74_9BACT</name>